<dbReference type="EMBL" id="LJSK01000006">
    <property type="protein sequence ID" value="KPI90400.1"/>
    <property type="molecule type" value="Genomic_DNA"/>
</dbReference>
<dbReference type="EC" id="2.7.1.35" evidence="2"/>
<dbReference type="InterPro" id="IPR013749">
    <property type="entry name" value="PM/HMP-P_kinase-1"/>
</dbReference>
<dbReference type="Proteomes" id="UP000038009">
    <property type="component" value="Unassembled WGS sequence"/>
</dbReference>
<dbReference type="OrthoDB" id="3689at2759"/>
<evidence type="ECO:0000259" key="7">
    <source>
        <dbReference type="Pfam" id="PF08543"/>
    </source>
</evidence>
<evidence type="ECO:0000256" key="3">
    <source>
        <dbReference type="ARBA" id="ARBA00022679"/>
    </source>
</evidence>
<keyword evidence="9" id="KW-1185">Reference proteome</keyword>
<dbReference type="InterPro" id="IPR029056">
    <property type="entry name" value="Ribokinase-like"/>
</dbReference>
<evidence type="ECO:0000256" key="2">
    <source>
        <dbReference type="ARBA" id="ARBA00012104"/>
    </source>
</evidence>
<proteinExistence type="inferred from homology"/>
<protein>
    <recommendedName>
        <fullName evidence="2">pyridoxal kinase</fullName>
        <ecNumber evidence="2">2.7.1.35</ecNumber>
    </recommendedName>
</protein>
<keyword evidence="3" id="KW-0808">Transferase</keyword>
<keyword evidence="4" id="KW-0547">Nucleotide-binding</keyword>
<reference evidence="8 9" key="1">
    <citation type="journal article" date="2015" name="PLoS Pathog.">
        <title>Leptomonas seymouri: Adaptations to the Dixenous Life Cycle Analyzed by Genome Sequencing, Transcriptome Profiling and Co-infection with Leishmania donovani.</title>
        <authorList>
            <person name="Kraeva N."/>
            <person name="Butenko A."/>
            <person name="Hlavacova J."/>
            <person name="Kostygov A."/>
            <person name="Myskova J."/>
            <person name="Grybchuk D."/>
            <person name="Lestinova T."/>
            <person name="Votypka J."/>
            <person name="Volf P."/>
            <person name="Opperdoes F."/>
            <person name="Flegontov P."/>
            <person name="Lukes J."/>
            <person name="Yurchenko V."/>
        </authorList>
    </citation>
    <scope>NUCLEOTIDE SEQUENCE [LARGE SCALE GENOMIC DNA]</scope>
    <source>
        <strain evidence="8 9">ATCC 30220</strain>
    </source>
</reference>
<dbReference type="PANTHER" id="PTHR10534:SF2">
    <property type="entry name" value="PYRIDOXAL KINASE"/>
    <property type="match status" value="1"/>
</dbReference>
<dbReference type="GO" id="GO:0005524">
    <property type="term" value="F:ATP binding"/>
    <property type="evidence" value="ECO:0007669"/>
    <property type="project" value="UniProtKB-KW"/>
</dbReference>
<dbReference type="OMA" id="HTQYGQW"/>
<feature type="domain" description="Pyridoxamine kinase/Phosphomethylpyrimidine kinase" evidence="7">
    <location>
        <begin position="83"/>
        <end position="267"/>
    </location>
</feature>
<dbReference type="VEuPathDB" id="TriTrypDB:Lsey_0006_0340"/>
<accession>A0A0N1IMQ2</accession>
<dbReference type="Gene3D" id="3.40.1190.20">
    <property type="match status" value="1"/>
</dbReference>
<sequence length="301" mass="32724">MSTGKNILSIQSHVTHGYVGNKAATFPLQLHGFDVDGVNTVSLSNHSGYPVIRGHRMDLEEFNTILEGLRANGFLSGYSYILTGYINNADVVRHVASTVAEVRELRKKSGAEVVFYCDPVLGDEGKLYCKEEVVEAYRELVAHADVATPNYYEASILSGVPVTDLPSAIEAADWFHTQGTATVIIKSFTLKEDPKHLRYLLSCHDKSSNVTKRYTGTVPYHDGRYTGTGDVFAASLIAFSHVDPIDLAVGKAMGVLQDLIVATINRGGSGEASLNSRELRVIDHPQCLLQPTAVFMPAPLA</sequence>
<dbReference type="GO" id="GO:0009443">
    <property type="term" value="P:pyridoxal 5'-phosphate salvage"/>
    <property type="evidence" value="ECO:0007669"/>
    <property type="project" value="InterPro"/>
</dbReference>
<evidence type="ECO:0000313" key="9">
    <source>
        <dbReference type="Proteomes" id="UP000038009"/>
    </source>
</evidence>
<dbReference type="CDD" id="cd01173">
    <property type="entry name" value="pyridoxal_pyridoxamine_kinase"/>
    <property type="match status" value="1"/>
</dbReference>
<name>A0A0N1IMQ2_LEPSE</name>
<comment type="similarity">
    <text evidence="1">Belongs to the pyridoxine kinase family.</text>
</comment>
<evidence type="ECO:0000256" key="4">
    <source>
        <dbReference type="ARBA" id="ARBA00022741"/>
    </source>
</evidence>
<evidence type="ECO:0000313" key="8">
    <source>
        <dbReference type="EMBL" id="KPI90400.1"/>
    </source>
</evidence>
<dbReference type="Pfam" id="PF08543">
    <property type="entry name" value="Phos_pyr_kin"/>
    <property type="match status" value="1"/>
</dbReference>
<dbReference type="GO" id="GO:0008478">
    <property type="term" value="F:pyridoxal kinase activity"/>
    <property type="evidence" value="ECO:0007669"/>
    <property type="project" value="UniProtKB-EC"/>
</dbReference>
<evidence type="ECO:0000256" key="5">
    <source>
        <dbReference type="ARBA" id="ARBA00022777"/>
    </source>
</evidence>
<comment type="caution">
    <text evidence="8">The sequence shown here is derived from an EMBL/GenBank/DDBJ whole genome shotgun (WGS) entry which is preliminary data.</text>
</comment>
<organism evidence="8 9">
    <name type="scientific">Leptomonas seymouri</name>
    <dbReference type="NCBI Taxonomy" id="5684"/>
    <lineage>
        <taxon>Eukaryota</taxon>
        <taxon>Discoba</taxon>
        <taxon>Euglenozoa</taxon>
        <taxon>Kinetoplastea</taxon>
        <taxon>Metakinetoplastina</taxon>
        <taxon>Trypanosomatida</taxon>
        <taxon>Trypanosomatidae</taxon>
        <taxon>Leishmaniinae</taxon>
        <taxon>Leptomonas</taxon>
    </lineage>
</organism>
<evidence type="ECO:0000256" key="1">
    <source>
        <dbReference type="ARBA" id="ARBA00008805"/>
    </source>
</evidence>
<gene>
    <name evidence="8" type="ORF">ABL78_0476</name>
</gene>
<dbReference type="GO" id="GO:0005829">
    <property type="term" value="C:cytosol"/>
    <property type="evidence" value="ECO:0007669"/>
    <property type="project" value="TreeGrafter"/>
</dbReference>
<dbReference type="NCBIfam" id="TIGR00687">
    <property type="entry name" value="pyridox_kin"/>
    <property type="match status" value="1"/>
</dbReference>
<keyword evidence="5 8" id="KW-0418">Kinase</keyword>
<keyword evidence="6" id="KW-0067">ATP-binding</keyword>
<dbReference type="SUPFAM" id="SSF53613">
    <property type="entry name" value="Ribokinase-like"/>
    <property type="match status" value="1"/>
</dbReference>
<evidence type="ECO:0000256" key="6">
    <source>
        <dbReference type="ARBA" id="ARBA00022840"/>
    </source>
</evidence>
<dbReference type="PANTHER" id="PTHR10534">
    <property type="entry name" value="PYRIDOXAL KINASE"/>
    <property type="match status" value="1"/>
</dbReference>
<dbReference type="AlphaFoldDB" id="A0A0N1IMQ2"/>
<dbReference type="InterPro" id="IPR004625">
    <property type="entry name" value="PyrdxlKinase"/>
</dbReference>